<dbReference type="SMART" id="SM00177">
    <property type="entry name" value="ARF"/>
    <property type="match status" value="1"/>
</dbReference>
<organism evidence="2">
    <name type="scientific">Trepomonas sp. PC1</name>
    <dbReference type="NCBI Taxonomy" id="1076344"/>
    <lineage>
        <taxon>Eukaryota</taxon>
        <taxon>Metamonada</taxon>
        <taxon>Diplomonadida</taxon>
        <taxon>Hexamitidae</taxon>
        <taxon>Hexamitinae</taxon>
        <taxon>Trepomonas</taxon>
    </lineage>
</organism>
<gene>
    <name evidence="2" type="ORF">TPC1_14921</name>
</gene>
<dbReference type="SMART" id="SM00174">
    <property type="entry name" value="RHO"/>
    <property type="match status" value="1"/>
</dbReference>
<dbReference type="PANTHER" id="PTHR47978">
    <property type="match status" value="1"/>
</dbReference>
<dbReference type="SUPFAM" id="SSF52540">
    <property type="entry name" value="P-loop containing nucleoside triphosphate hydrolases"/>
    <property type="match status" value="1"/>
</dbReference>
<dbReference type="EMBL" id="GDID01003643">
    <property type="protein sequence ID" value="JAP92963.1"/>
    <property type="molecule type" value="Transcribed_RNA"/>
</dbReference>
<keyword evidence="1" id="KW-0547">Nucleotide-binding</keyword>
<dbReference type="SMART" id="SM00176">
    <property type="entry name" value="RAN"/>
    <property type="match status" value="1"/>
</dbReference>
<dbReference type="PROSITE" id="PS51419">
    <property type="entry name" value="RAB"/>
    <property type="match status" value="1"/>
</dbReference>
<reference evidence="2" key="1">
    <citation type="submission" date="2015-07" db="EMBL/GenBank/DDBJ databases">
        <title>Adaptation to a free-living lifestyle via gene acquisitions in the diplomonad Trepomonas sp. PC1.</title>
        <authorList>
            <person name="Xu F."/>
            <person name="Jerlstrom-Hultqvist J."/>
            <person name="Kolisko M."/>
            <person name="Simpson A.G.B."/>
            <person name="Roger A.J."/>
            <person name="Svard S.G."/>
            <person name="Andersson J.O."/>
        </authorList>
    </citation>
    <scope>NUCLEOTIDE SEQUENCE</scope>
    <source>
        <strain evidence="2">PC1</strain>
    </source>
</reference>
<dbReference type="PROSITE" id="PS51417">
    <property type="entry name" value="ARF"/>
    <property type="match status" value="1"/>
</dbReference>
<dbReference type="Pfam" id="PF00071">
    <property type="entry name" value="Ras"/>
    <property type="match status" value="1"/>
</dbReference>
<sequence>FDPEQSISFKIVFLGESAVGKTTFIYQLLEKQYKDYIEPTLGASFQNYMVKINEKNVMLEIWDTAGQEKYRAVAPAYYRGAKGVVFMFDLTSPESFEKVKSWIKQVSETAVDNAVFCLLGNKCDMEHDDISSIEEYLKQEQKFMYQKVSAKSGENVEKVIIQIAQKLLNNFGDSQKKVIKVGEHQNKK</sequence>
<dbReference type="PROSITE" id="PS51421">
    <property type="entry name" value="RAS"/>
    <property type="match status" value="1"/>
</dbReference>
<feature type="non-terminal residue" evidence="2">
    <location>
        <position position="188"/>
    </location>
</feature>
<dbReference type="NCBIfam" id="TIGR00231">
    <property type="entry name" value="small_GTP"/>
    <property type="match status" value="1"/>
</dbReference>
<protein>
    <submittedName>
        <fullName evidence="2">Rab-like protein</fullName>
    </submittedName>
</protein>
<feature type="non-terminal residue" evidence="2">
    <location>
        <position position="1"/>
    </location>
</feature>
<evidence type="ECO:0000313" key="2">
    <source>
        <dbReference type="EMBL" id="JAP92963.1"/>
    </source>
</evidence>
<dbReference type="InterPro" id="IPR001806">
    <property type="entry name" value="Small_GTPase"/>
</dbReference>
<dbReference type="PRINTS" id="PR00449">
    <property type="entry name" value="RASTRNSFRMNG"/>
</dbReference>
<accession>A0A146K827</accession>
<dbReference type="Gene3D" id="3.40.50.300">
    <property type="entry name" value="P-loop containing nucleotide triphosphate hydrolases"/>
    <property type="match status" value="1"/>
</dbReference>
<evidence type="ECO:0000256" key="1">
    <source>
        <dbReference type="ARBA" id="ARBA00022741"/>
    </source>
</evidence>
<dbReference type="SMART" id="SM00173">
    <property type="entry name" value="RAS"/>
    <property type="match status" value="1"/>
</dbReference>
<dbReference type="FunFam" id="3.40.50.300:FF:000808">
    <property type="entry name" value="Small GTP-binding protein, putative"/>
    <property type="match status" value="1"/>
</dbReference>
<dbReference type="GO" id="GO:0005525">
    <property type="term" value="F:GTP binding"/>
    <property type="evidence" value="ECO:0007669"/>
    <property type="project" value="InterPro"/>
</dbReference>
<dbReference type="GO" id="GO:0003924">
    <property type="term" value="F:GTPase activity"/>
    <property type="evidence" value="ECO:0007669"/>
    <property type="project" value="InterPro"/>
</dbReference>
<dbReference type="SMART" id="SM00175">
    <property type="entry name" value="RAB"/>
    <property type="match status" value="1"/>
</dbReference>
<dbReference type="InterPro" id="IPR005225">
    <property type="entry name" value="Small_GTP-bd"/>
</dbReference>
<name>A0A146K827_9EUKA</name>
<dbReference type="CDD" id="cd00154">
    <property type="entry name" value="Rab"/>
    <property type="match status" value="1"/>
</dbReference>
<proteinExistence type="predicted"/>
<dbReference type="InterPro" id="IPR027417">
    <property type="entry name" value="P-loop_NTPase"/>
</dbReference>
<dbReference type="AlphaFoldDB" id="A0A146K827"/>